<evidence type="ECO:0000256" key="1">
    <source>
        <dbReference type="ARBA" id="ARBA00007613"/>
    </source>
</evidence>
<evidence type="ECO:0000313" key="15">
    <source>
        <dbReference type="Proteomes" id="UP000284514"/>
    </source>
</evidence>
<dbReference type="EMBL" id="WCTM01000002">
    <property type="protein sequence ID" value="KAB4245388.1"/>
    <property type="molecule type" value="Genomic_DNA"/>
</dbReference>
<evidence type="ECO:0000313" key="10">
    <source>
        <dbReference type="EMBL" id="RHE25664.1"/>
    </source>
</evidence>
<reference evidence="18 19" key="3">
    <citation type="journal article" date="2019" name="Nat. Med.">
        <title>A library of human gut bacterial isolates paired with longitudinal multiomics data enables mechanistic microbiome research.</title>
        <authorList>
            <person name="Poyet M."/>
            <person name="Groussin M."/>
            <person name="Gibbons S.M."/>
            <person name="Avila-Pacheco J."/>
            <person name="Jiang X."/>
            <person name="Kearney S.M."/>
            <person name="Perrotta A.R."/>
            <person name="Berdy B."/>
            <person name="Zhao S."/>
            <person name="Lieberman T.D."/>
            <person name="Swanson P.K."/>
            <person name="Smith M."/>
            <person name="Roesemann S."/>
            <person name="Alexander J.E."/>
            <person name="Rich S.A."/>
            <person name="Livny J."/>
            <person name="Vlamakis H."/>
            <person name="Clish C."/>
            <person name="Bullock K."/>
            <person name="Deik A."/>
            <person name="Scott J."/>
            <person name="Pierce K.A."/>
            <person name="Xavier R.J."/>
            <person name="Alm E.J."/>
        </authorList>
    </citation>
    <scope>NUCLEOTIDE SEQUENCE [LARGE SCALE GENOMIC DNA]</scope>
    <source>
        <strain evidence="4 19">BIOML-A5</strain>
        <strain evidence="5 18">BIOML-A6</strain>
    </source>
</reference>
<dbReference type="GO" id="GO:0015562">
    <property type="term" value="F:efflux transmembrane transporter activity"/>
    <property type="evidence" value="ECO:0007669"/>
    <property type="project" value="InterPro"/>
</dbReference>
<dbReference type="EMBL" id="WCTL01000032">
    <property type="protein sequence ID" value="KAB4229214.1"/>
    <property type="molecule type" value="Genomic_DNA"/>
</dbReference>
<reference evidence="6" key="4">
    <citation type="submission" date="2022-10" db="EMBL/GenBank/DDBJ databases">
        <title>Human gut microbiome strain richness.</title>
        <authorList>
            <person name="Chen-Liaw A."/>
        </authorList>
    </citation>
    <scope>NUCLEOTIDE SEQUENCE</scope>
    <source>
        <strain evidence="6">BSD2780061687st1_G10_BSD2780061687b_171204</strain>
    </source>
</reference>
<evidence type="ECO:0000313" key="14">
    <source>
        <dbReference type="Proteomes" id="UP000283601"/>
    </source>
</evidence>
<dbReference type="STRING" id="820.ERS852554_00195"/>
<evidence type="ECO:0000313" key="12">
    <source>
        <dbReference type="Proteomes" id="UP000095614"/>
    </source>
</evidence>
<name>A0A139JY93_BACUN</name>
<dbReference type="RefSeq" id="WP_035448557.1">
    <property type="nucleotide sequence ID" value="NZ_AP019724.1"/>
</dbReference>
<reference evidence="13 14" key="2">
    <citation type="submission" date="2018-08" db="EMBL/GenBank/DDBJ databases">
        <title>A genome reference for cultivated species of the human gut microbiota.</title>
        <authorList>
            <person name="Zou Y."/>
            <person name="Xue W."/>
            <person name="Luo G."/>
        </authorList>
    </citation>
    <scope>NUCLEOTIDE SEQUENCE [LARGE SCALE GENOMIC DNA]</scope>
    <source>
        <strain evidence="8 17">AF21-53</strain>
        <strain evidence="11 16">AM27-46</strain>
        <strain evidence="10 14">AM29-12AC</strain>
        <strain evidence="9 15">AM34-25</strain>
        <strain evidence="7 13">TM10-17</strain>
    </source>
</reference>
<keyword evidence="2" id="KW-0812">Transmembrane</keyword>
<feature type="chain" id="PRO_5014484375" evidence="2">
    <location>
        <begin position="22"/>
        <end position="477"/>
    </location>
</feature>
<sequence>MNIKVWSTALLILCLCPAAMAQKANRYLEKPLPQGWGKDASHAIPGDDNLFSGQIPPIDDKWWKAFDDPMLDSLITVASTQNYSVLSAMDRMDMAKSNLRIERGSFFPSISLDGGWARQQSSGNVNALPQSITGAYSASLNASWELDVFGSIRQRVKAQRETFMASKEEYTSVMVSLCAQIASAYIGLRELQQELSVVTHNCHTQAAVLNITEVRYKTGLVSKLDVSQAKSVYYSTKASIPQLEAGINQYITTLAILLGTYPQHIRPILEKPSKLPDYMEPIGIGVPADLLLRRPDIRQAERQVNAQAATLGASQSDWLPQVFLKGSIGYSSHDLKDLTKRNSMTFEIAPSISWTLFSGTKLVNATRLARAQLDESIHQFNQTVLTAVQETDNAMNSYRNSIQQIVAMREVCNQGEETLKLSLDLYKQGLTPFQNVLDALRSLLTYENQLVQAQGSSLLHLIALYQALGGGYEMNQK</sequence>
<evidence type="ECO:0000313" key="18">
    <source>
        <dbReference type="Proteomes" id="UP000431575"/>
    </source>
</evidence>
<evidence type="ECO:0000313" key="4">
    <source>
        <dbReference type="EMBL" id="KAB4229214.1"/>
    </source>
</evidence>
<evidence type="ECO:0000313" key="9">
    <source>
        <dbReference type="EMBL" id="RHC71293.1"/>
    </source>
</evidence>
<dbReference type="Gene3D" id="2.20.200.10">
    <property type="entry name" value="Outer membrane efflux proteins (OEP)"/>
    <property type="match status" value="1"/>
</dbReference>
<evidence type="ECO:0000313" key="11">
    <source>
        <dbReference type="EMBL" id="RHE61866.1"/>
    </source>
</evidence>
<dbReference type="Proteomes" id="UP000431575">
    <property type="component" value="Unassembled WGS sequence"/>
</dbReference>
<dbReference type="EMBL" id="QSOF01000001">
    <property type="protein sequence ID" value="RGI80269.1"/>
    <property type="molecule type" value="Genomic_DNA"/>
</dbReference>
<dbReference type="InterPro" id="IPR003423">
    <property type="entry name" value="OMP_efflux"/>
</dbReference>
<reference evidence="3 12" key="1">
    <citation type="submission" date="2015-09" db="EMBL/GenBank/DDBJ databases">
        <authorList>
            <consortium name="Pathogen Informatics"/>
        </authorList>
    </citation>
    <scope>NUCLEOTIDE SEQUENCE [LARGE SCALE GENOMIC DNA]</scope>
    <source>
        <strain evidence="3 12">2789STDY5834847</strain>
    </source>
</reference>
<dbReference type="NCBIfam" id="TIGR01845">
    <property type="entry name" value="outer_NodT"/>
    <property type="match status" value="1"/>
</dbReference>
<protein>
    <submittedName>
        <fullName evidence="4">Efflux transporter outer membrane subunit</fullName>
    </submittedName>
    <submittedName>
        <fullName evidence="3">Putative outer membrane exported protein</fullName>
    </submittedName>
    <submittedName>
        <fullName evidence="7">TolC family protein</fullName>
    </submittedName>
</protein>
<dbReference type="EMBL" id="QSJZ01000001">
    <property type="protein sequence ID" value="RHE25664.1"/>
    <property type="molecule type" value="Genomic_DNA"/>
</dbReference>
<dbReference type="EMBL" id="CZAF01000007">
    <property type="protein sequence ID" value="CUP11028.1"/>
    <property type="molecule type" value="Genomic_DNA"/>
</dbReference>
<evidence type="ECO:0000313" key="13">
    <source>
        <dbReference type="Proteomes" id="UP000263754"/>
    </source>
</evidence>
<dbReference type="AlphaFoldDB" id="A0A139JY93"/>
<dbReference type="Proteomes" id="UP001214113">
    <property type="component" value="Unassembled WGS sequence"/>
</dbReference>
<dbReference type="GO" id="GO:0005886">
    <property type="term" value="C:plasma membrane"/>
    <property type="evidence" value="ECO:0007669"/>
    <property type="project" value="UniProtKB-SubCell"/>
</dbReference>
<evidence type="ECO:0000313" key="16">
    <source>
        <dbReference type="Proteomes" id="UP000284640"/>
    </source>
</evidence>
<keyword evidence="2" id="KW-0472">Membrane</keyword>
<comment type="subcellular location">
    <subcellularLocation>
        <location evidence="2">Cell membrane</location>
        <topology evidence="2">Lipid-anchor</topology>
    </subcellularLocation>
</comment>
<proteinExistence type="inferred from homology"/>
<dbReference type="OrthoDB" id="9770517at2"/>
<evidence type="ECO:0000313" key="19">
    <source>
        <dbReference type="Proteomes" id="UP000462376"/>
    </source>
</evidence>
<dbReference type="Proteomes" id="UP000284514">
    <property type="component" value="Unassembled WGS sequence"/>
</dbReference>
<dbReference type="Proteomes" id="UP000263754">
    <property type="component" value="Unassembled WGS sequence"/>
</dbReference>
<dbReference type="PATRIC" id="fig|820.27.peg.3592"/>
<evidence type="ECO:0000313" key="5">
    <source>
        <dbReference type="EMBL" id="KAB4245388.1"/>
    </source>
</evidence>
<accession>A0A139JY93</accession>
<dbReference type="EMBL" id="QRVP01000008">
    <property type="protein sequence ID" value="RGS54585.1"/>
    <property type="molecule type" value="Genomic_DNA"/>
</dbReference>
<dbReference type="Proteomes" id="UP000284640">
    <property type="component" value="Unassembled WGS sequence"/>
</dbReference>
<keyword evidence="2" id="KW-0449">Lipoprotein</keyword>
<evidence type="ECO:0000313" key="7">
    <source>
        <dbReference type="EMBL" id="RGI80269.1"/>
    </source>
</evidence>
<dbReference type="EMBL" id="QSKL01000001">
    <property type="protein sequence ID" value="RHE61866.1"/>
    <property type="molecule type" value="Genomic_DNA"/>
</dbReference>
<gene>
    <name evidence="3" type="primary">oprM_6</name>
    <name evidence="11" type="ORF">DW729_00035</name>
    <name evidence="10" type="ORF">DW758_00920</name>
    <name evidence="9" type="ORF">DW831_18790</name>
    <name evidence="8" type="ORF">DWX87_10230</name>
    <name evidence="7" type="ORF">DXD90_01705</name>
    <name evidence="3" type="ORF">ERS852462_02630</name>
    <name evidence="5" type="ORF">GAP41_03740</name>
    <name evidence="4" type="ORF">GAP47_20610</name>
    <name evidence="6" type="ORF">POZ22_00925</name>
</gene>
<dbReference type="PANTHER" id="PTHR30203:SF31">
    <property type="entry name" value="RND EFFLUX SYSTEM, OUTER MEMBRANE LIPOPROTEIN, NODT"/>
    <property type="match status" value="1"/>
</dbReference>
<dbReference type="Gene3D" id="1.20.1600.10">
    <property type="entry name" value="Outer membrane efflux proteins (OEP)"/>
    <property type="match status" value="1"/>
</dbReference>
<dbReference type="SUPFAM" id="SSF56954">
    <property type="entry name" value="Outer membrane efflux proteins (OEP)"/>
    <property type="match status" value="1"/>
</dbReference>
<keyword evidence="2" id="KW-0732">Signal</keyword>
<dbReference type="EMBL" id="QSIF01000047">
    <property type="protein sequence ID" value="RHC71293.1"/>
    <property type="molecule type" value="Genomic_DNA"/>
</dbReference>
<evidence type="ECO:0000313" key="8">
    <source>
        <dbReference type="EMBL" id="RGS54585.1"/>
    </source>
</evidence>
<dbReference type="Proteomes" id="UP000095614">
    <property type="component" value="Unassembled WGS sequence"/>
</dbReference>
<dbReference type="InterPro" id="IPR010131">
    <property type="entry name" value="MdtP/NodT-like"/>
</dbReference>
<feature type="signal peptide" evidence="2">
    <location>
        <begin position="1"/>
        <end position="21"/>
    </location>
</feature>
<organism evidence="4 19">
    <name type="scientific">Bacteroides uniformis</name>
    <dbReference type="NCBI Taxonomy" id="820"/>
    <lineage>
        <taxon>Bacteria</taxon>
        <taxon>Pseudomonadati</taxon>
        <taxon>Bacteroidota</taxon>
        <taxon>Bacteroidia</taxon>
        <taxon>Bacteroidales</taxon>
        <taxon>Bacteroidaceae</taxon>
        <taxon>Bacteroides</taxon>
    </lineage>
</organism>
<evidence type="ECO:0000256" key="2">
    <source>
        <dbReference type="RuleBase" id="RU362097"/>
    </source>
</evidence>
<dbReference type="EMBL" id="JAQNSB010000001">
    <property type="protein sequence ID" value="MDC1853355.1"/>
    <property type="molecule type" value="Genomic_DNA"/>
</dbReference>
<evidence type="ECO:0000313" key="6">
    <source>
        <dbReference type="EMBL" id="MDC1853355.1"/>
    </source>
</evidence>
<dbReference type="PANTHER" id="PTHR30203">
    <property type="entry name" value="OUTER MEMBRANE CATION EFFLUX PROTEIN"/>
    <property type="match status" value="1"/>
</dbReference>
<dbReference type="Proteomes" id="UP000283601">
    <property type="component" value="Unassembled WGS sequence"/>
</dbReference>
<dbReference type="Proteomes" id="UP000285283">
    <property type="component" value="Unassembled WGS sequence"/>
</dbReference>
<keyword evidence="2" id="KW-1134">Transmembrane beta strand</keyword>
<comment type="similarity">
    <text evidence="1 2">Belongs to the outer membrane factor (OMF) (TC 1.B.17) family.</text>
</comment>
<dbReference type="Pfam" id="PF02321">
    <property type="entry name" value="OEP"/>
    <property type="match status" value="2"/>
</dbReference>
<dbReference type="Proteomes" id="UP000462376">
    <property type="component" value="Unassembled WGS sequence"/>
</dbReference>
<evidence type="ECO:0000313" key="3">
    <source>
        <dbReference type="EMBL" id="CUP11028.1"/>
    </source>
</evidence>
<evidence type="ECO:0000313" key="17">
    <source>
        <dbReference type="Proteomes" id="UP000285283"/>
    </source>
</evidence>
<keyword evidence="2" id="KW-0564">Palmitate</keyword>